<dbReference type="PRINTS" id="PR00990">
    <property type="entry name" value="RIBOKINASE"/>
</dbReference>
<dbReference type="InterPro" id="IPR002173">
    <property type="entry name" value="Carboh/pur_kinase_PfkB_CS"/>
</dbReference>
<dbReference type="PANTHER" id="PTHR10584">
    <property type="entry name" value="SUGAR KINASE"/>
    <property type="match status" value="1"/>
</dbReference>
<dbReference type="GO" id="GO:0006796">
    <property type="term" value="P:phosphate-containing compound metabolic process"/>
    <property type="evidence" value="ECO:0007669"/>
    <property type="project" value="UniProtKB-ARBA"/>
</dbReference>
<gene>
    <name evidence="6" type="ORF">A9A59_1481</name>
</gene>
<evidence type="ECO:0000313" key="7">
    <source>
        <dbReference type="Proteomes" id="UP000223071"/>
    </source>
</evidence>
<dbReference type="Pfam" id="PF00294">
    <property type="entry name" value="PfkB"/>
    <property type="match status" value="1"/>
</dbReference>
<dbReference type="Proteomes" id="UP000223071">
    <property type="component" value="Unassembled WGS sequence"/>
</dbReference>
<dbReference type="InterPro" id="IPR029056">
    <property type="entry name" value="Ribokinase-like"/>
</dbReference>
<dbReference type="SUPFAM" id="SSF53613">
    <property type="entry name" value="Ribokinase-like"/>
    <property type="match status" value="1"/>
</dbReference>
<evidence type="ECO:0000313" key="6">
    <source>
        <dbReference type="EMBL" id="PFG74266.1"/>
    </source>
</evidence>
<keyword evidence="7" id="KW-1185">Reference proteome</keyword>
<dbReference type="GO" id="GO:0016301">
    <property type="term" value="F:kinase activity"/>
    <property type="evidence" value="ECO:0007669"/>
    <property type="project" value="UniProtKB-KW"/>
</dbReference>
<dbReference type="PANTHER" id="PTHR10584:SF166">
    <property type="entry name" value="RIBOKINASE"/>
    <property type="match status" value="1"/>
</dbReference>
<evidence type="ECO:0000256" key="3">
    <source>
        <dbReference type="ARBA" id="ARBA00022777"/>
    </source>
</evidence>
<proteinExistence type="inferred from homology"/>
<dbReference type="AlphaFoldDB" id="A0A2A9HH27"/>
<keyword evidence="2 4" id="KW-0808">Transferase</keyword>
<evidence type="ECO:0000256" key="2">
    <source>
        <dbReference type="ARBA" id="ARBA00022679"/>
    </source>
</evidence>
<reference evidence="6 7" key="1">
    <citation type="submission" date="2017-09" db="EMBL/GenBank/DDBJ databases">
        <title>Sequencing the genomes of two abundant thermophiles in Great Basin hot springs: Thermocrinis jamiesonii and novel Chloroflexi Thermoflexus hugenholtzii.</title>
        <authorList>
            <person name="Hedlund B."/>
        </authorList>
    </citation>
    <scope>NUCLEOTIDE SEQUENCE [LARGE SCALE GENOMIC DNA]</scope>
    <source>
        <strain evidence="6 7">G233</strain>
    </source>
</reference>
<dbReference type="PROSITE" id="PS00584">
    <property type="entry name" value="PFKB_KINASES_2"/>
    <property type="match status" value="1"/>
</dbReference>
<accession>A0A2A9HH27</accession>
<dbReference type="RefSeq" id="WP_098503661.1">
    <property type="nucleotide sequence ID" value="NZ_PDJQ01000001.1"/>
</dbReference>
<comment type="caution">
    <text evidence="6">The sequence shown here is derived from an EMBL/GenBank/DDBJ whole genome shotgun (WGS) entry which is preliminary data.</text>
</comment>
<name>A0A2A9HH27_TEPT2</name>
<evidence type="ECO:0000259" key="5">
    <source>
        <dbReference type="Pfam" id="PF00294"/>
    </source>
</evidence>
<comment type="similarity">
    <text evidence="1 4">Belongs to the carbohydrate kinase PfkB family.</text>
</comment>
<dbReference type="Gene3D" id="3.40.1190.20">
    <property type="match status" value="1"/>
</dbReference>
<dbReference type="EMBL" id="PDJQ01000001">
    <property type="protein sequence ID" value="PFG74266.1"/>
    <property type="molecule type" value="Genomic_DNA"/>
</dbReference>
<keyword evidence="3 4" id="KW-0418">Kinase</keyword>
<dbReference type="InterPro" id="IPR011611">
    <property type="entry name" value="PfkB_dom"/>
</dbReference>
<sequence length="304" mass="32892">MSLLVAGWVAIDEIETPFERREGSLGGSATCAALAASLFTEVRLLAAVGEDFPEEMRKALERPGIDLAGLEVVPGGETSRWGGRYHYDMNSRDTLYTVLGVNANWAPKLPAGWDDSSALFAAAGDPVLQHRLMAMVPGARARMVDTIKFFIDGARDELLKAIRAADFVSINESEARELAGTPSIAKAGRALLEGGTKAVIIKLGEYGAAYISGEDYFVAPGYPLEEVVDPTGAGDAFAGGFLGYLDSVATVNQREIRRAIIYGSTVASFCVEGFGPSRLLTLERDEVEQRYRQFRELTHFEVDD</sequence>
<protein>
    <submittedName>
        <fullName evidence="6">Sugar/nucleoside kinase (Ribokinase family)</fullName>
    </submittedName>
</protein>
<organism evidence="6 7">
    <name type="scientific">Tepidiforma thermophila (strain KCTC 52669 / CGMCC 1.13589 / G233)</name>
    <dbReference type="NCBI Taxonomy" id="2761530"/>
    <lineage>
        <taxon>Bacteria</taxon>
        <taxon>Bacillati</taxon>
        <taxon>Chloroflexota</taxon>
        <taxon>Tepidiformia</taxon>
        <taxon>Tepidiformales</taxon>
        <taxon>Tepidiformaceae</taxon>
        <taxon>Tepidiforma</taxon>
    </lineage>
</organism>
<feature type="domain" description="Carbohydrate kinase PfkB" evidence="5">
    <location>
        <begin position="24"/>
        <end position="277"/>
    </location>
</feature>
<dbReference type="InterPro" id="IPR002139">
    <property type="entry name" value="Ribo/fructo_kinase"/>
</dbReference>
<evidence type="ECO:0000256" key="1">
    <source>
        <dbReference type="ARBA" id="ARBA00010688"/>
    </source>
</evidence>
<dbReference type="GO" id="GO:0005829">
    <property type="term" value="C:cytosol"/>
    <property type="evidence" value="ECO:0007669"/>
    <property type="project" value="TreeGrafter"/>
</dbReference>
<evidence type="ECO:0000256" key="4">
    <source>
        <dbReference type="RuleBase" id="RU003704"/>
    </source>
</evidence>